<sequence>MKKSIETWEDVANVAFHRTINDYWEEYSTGIIRANSLQDKFRAHIKKIARDNNIKI</sequence>
<reference evidence="1" key="1">
    <citation type="journal article" date="2015" name="Nature">
        <title>Complex archaea that bridge the gap between prokaryotes and eukaryotes.</title>
        <authorList>
            <person name="Spang A."/>
            <person name="Saw J.H."/>
            <person name="Jorgensen S.L."/>
            <person name="Zaremba-Niedzwiedzka K."/>
            <person name="Martijn J."/>
            <person name="Lind A.E."/>
            <person name="van Eijk R."/>
            <person name="Schleper C."/>
            <person name="Guy L."/>
            <person name="Ettema T.J."/>
        </authorList>
    </citation>
    <scope>NUCLEOTIDE SEQUENCE</scope>
</reference>
<evidence type="ECO:0000313" key="1">
    <source>
        <dbReference type="EMBL" id="KKN23834.1"/>
    </source>
</evidence>
<accession>A0A0F9P1E7</accession>
<organism evidence="1">
    <name type="scientific">marine sediment metagenome</name>
    <dbReference type="NCBI Taxonomy" id="412755"/>
    <lineage>
        <taxon>unclassified sequences</taxon>
        <taxon>metagenomes</taxon>
        <taxon>ecological metagenomes</taxon>
    </lineage>
</organism>
<protein>
    <submittedName>
        <fullName evidence="1">Uncharacterized protein</fullName>
    </submittedName>
</protein>
<dbReference type="AlphaFoldDB" id="A0A0F9P1E7"/>
<gene>
    <name evidence="1" type="ORF">LCGC14_0900900</name>
</gene>
<dbReference type="EMBL" id="LAZR01002934">
    <property type="protein sequence ID" value="KKN23834.1"/>
    <property type="molecule type" value="Genomic_DNA"/>
</dbReference>
<proteinExistence type="predicted"/>
<name>A0A0F9P1E7_9ZZZZ</name>
<comment type="caution">
    <text evidence="1">The sequence shown here is derived from an EMBL/GenBank/DDBJ whole genome shotgun (WGS) entry which is preliminary data.</text>
</comment>